<reference evidence="1" key="1">
    <citation type="submission" date="2021-07" db="EMBL/GenBank/DDBJ databases">
        <title>Draft genome of Mortierella alpina, strain LL118, isolated from an aspen leaf litter sample.</title>
        <authorList>
            <person name="Yang S."/>
            <person name="Vinatzer B.A."/>
        </authorList>
    </citation>
    <scope>NUCLEOTIDE SEQUENCE</scope>
    <source>
        <strain evidence="1">LL118</strain>
    </source>
</reference>
<dbReference type="AlphaFoldDB" id="A0A9P8D2E3"/>
<proteinExistence type="predicted"/>
<evidence type="ECO:0000313" key="1">
    <source>
        <dbReference type="EMBL" id="KAG9327233.1"/>
    </source>
</evidence>
<accession>A0A9P8D2E3</accession>
<evidence type="ECO:0000313" key="2">
    <source>
        <dbReference type="Proteomes" id="UP000717515"/>
    </source>
</evidence>
<protein>
    <submittedName>
        <fullName evidence="1">Uncharacterized protein</fullName>
    </submittedName>
</protein>
<dbReference type="Proteomes" id="UP000717515">
    <property type="component" value="Unassembled WGS sequence"/>
</dbReference>
<sequence>MLSSPINQIPLPSNTSTQVEMKFAVLLASAFVATAVQASQVTLYYCQGDKCFDDSIEARECTDLEHPGLLTSIQNTADCRLFEFPGCKGRDIFVPRGSHSLGQKIVASVICREPGLLRNLAPAVQASEVHVHYCVEGGPCNYVSVEPKQCNHMEHPGYLTSIQNTADCILFKYPGCSGPAKFVSRGSHAGPDLHDKFVRSFSCSEPGLPRNLAPAVEASEVLVHYCVEGGPCNDVSVEPKQCNHMEHPGYLTSIQNTADCKLYEYPGCSGRVKFVTRGSHAGPDLQDKFVSSFSCSEPGLPRKIAPAVQAAEVTINYCITNGECIDQYVEPYQCTYLDVAGPIMSIQNTASCELFSLPNCGGRSIFVRRGSSNLQNPFAVTIKCSEPGFQRNQLPMRRH</sequence>
<gene>
    <name evidence="1" type="ORF">KVV02_002686</name>
</gene>
<comment type="caution">
    <text evidence="1">The sequence shown here is derived from an EMBL/GenBank/DDBJ whole genome shotgun (WGS) entry which is preliminary data.</text>
</comment>
<dbReference type="EMBL" id="JAIFTL010000007">
    <property type="protein sequence ID" value="KAG9327233.1"/>
    <property type="molecule type" value="Genomic_DNA"/>
</dbReference>
<name>A0A9P8D2E3_MORAP</name>
<organism evidence="1 2">
    <name type="scientific">Mortierella alpina</name>
    <name type="common">Oleaginous fungus</name>
    <name type="synonym">Mortierella renispora</name>
    <dbReference type="NCBI Taxonomy" id="64518"/>
    <lineage>
        <taxon>Eukaryota</taxon>
        <taxon>Fungi</taxon>
        <taxon>Fungi incertae sedis</taxon>
        <taxon>Mucoromycota</taxon>
        <taxon>Mortierellomycotina</taxon>
        <taxon>Mortierellomycetes</taxon>
        <taxon>Mortierellales</taxon>
        <taxon>Mortierellaceae</taxon>
        <taxon>Mortierella</taxon>
    </lineage>
</organism>